<keyword evidence="2" id="KW-0963">Cytoplasm</keyword>
<dbReference type="AlphaFoldDB" id="A0A6J1CEW9"/>
<dbReference type="CDD" id="cd02440">
    <property type="entry name" value="AdoMet_MTases"/>
    <property type="match status" value="1"/>
</dbReference>
<evidence type="ECO:0000256" key="4">
    <source>
        <dbReference type="ARBA" id="ARBA00022679"/>
    </source>
</evidence>
<dbReference type="NCBIfam" id="TIGR00406">
    <property type="entry name" value="prmA"/>
    <property type="match status" value="1"/>
</dbReference>
<comment type="similarity">
    <text evidence="1">Belongs to the methyltransferase superfamily. PrmA family.</text>
</comment>
<keyword evidence="5" id="KW-0949">S-adenosyl-L-methionine</keyword>
<evidence type="ECO:0000256" key="5">
    <source>
        <dbReference type="ARBA" id="ARBA00022691"/>
    </source>
</evidence>
<dbReference type="PANTHER" id="PTHR43648">
    <property type="entry name" value="ELECTRON TRANSFER FLAVOPROTEIN BETA SUBUNIT LYSINE METHYLTRANSFERASE"/>
    <property type="match status" value="1"/>
</dbReference>
<keyword evidence="4" id="KW-0808">Transferase</keyword>
<keyword evidence="3" id="KW-0489">Methyltransferase</keyword>
<comment type="similarity">
    <text evidence="6">Belongs to the methyltransferase superfamily. ETFBKMT family.</text>
</comment>
<evidence type="ECO:0000256" key="2">
    <source>
        <dbReference type="ARBA" id="ARBA00022490"/>
    </source>
</evidence>
<evidence type="ECO:0000256" key="3">
    <source>
        <dbReference type="ARBA" id="ARBA00022603"/>
    </source>
</evidence>
<evidence type="ECO:0000256" key="6">
    <source>
        <dbReference type="ARBA" id="ARBA00037932"/>
    </source>
</evidence>
<dbReference type="RefSeq" id="XP_022139777.1">
    <property type="nucleotide sequence ID" value="XM_022284085.1"/>
</dbReference>
<protein>
    <recommendedName>
        <fullName evidence="8">ETFB lysine methyltransferase</fullName>
    </recommendedName>
    <alternativeName>
        <fullName evidence="7">Protein N-lysine methyltransferase METTL20</fullName>
    </alternativeName>
</protein>
<dbReference type="Pfam" id="PF06325">
    <property type="entry name" value="PrmA"/>
    <property type="match status" value="1"/>
</dbReference>
<proteinExistence type="inferred from homology"/>
<evidence type="ECO:0000313" key="10">
    <source>
        <dbReference type="RefSeq" id="XP_022139777.1"/>
    </source>
</evidence>
<sequence length="366" mass="39771">MAAIAGKHVKNFSHFIGSAIRIPLFPFSRLLPCPFSSTPHKRPQLLISPSLITHFSSSSITDSASSNYLSVRIRCRKNFVDLLSEALLSFGASSTSVDEEHVSSSSHEIYVDTTFPDGEDVSKCISYAADSVGLKEIPLYEVTIGEQHDWLKKSQESFHPVKVTEGLWIVPEWRTPPDVHATNIILNPGLAFGTGEHPTTKLCILLLHGLVKGGEYVLDYGTGSGILSIASLKLGAALSVGVDVDPKAIESAQQNAALNSVEPEKLQLHLVPSNIAEHKFSETYISGKENFDIVIANILLNPLLELADHVVSYAKPEAVVGLSGILSEQVPDIIERYSQYLEGISVSTMDDWACVSGRKKRLHSGS</sequence>
<dbReference type="InterPro" id="IPR029063">
    <property type="entry name" value="SAM-dependent_MTases_sf"/>
</dbReference>
<evidence type="ECO:0000256" key="1">
    <source>
        <dbReference type="ARBA" id="ARBA00009741"/>
    </source>
</evidence>
<evidence type="ECO:0000313" key="9">
    <source>
        <dbReference type="Proteomes" id="UP000504603"/>
    </source>
</evidence>
<keyword evidence="9" id="KW-1185">Reference proteome</keyword>
<dbReference type="HAMAP" id="MF_00735">
    <property type="entry name" value="Methyltr_PrmA"/>
    <property type="match status" value="1"/>
</dbReference>
<organism evidence="9 10">
    <name type="scientific">Momordica charantia</name>
    <name type="common">Bitter gourd</name>
    <name type="synonym">Balsam pear</name>
    <dbReference type="NCBI Taxonomy" id="3673"/>
    <lineage>
        <taxon>Eukaryota</taxon>
        <taxon>Viridiplantae</taxon>
        <taxon>Streptophyta</taxon>
        <taxon>Embryophyta</taxon>
        <taxon>Tracheophyta</taxon>
        <taxon>Spermatophyta</taxon>
        <taxon>Magnoliopsida</taxon>
        <taxon>eudicotyledons</taxon>
        <taxon>Gunneridae</taxon>
        <taxon>Pentapetalae</taxon>
        <taxon>rosids</taxon>
        <taxon>fabids</taxon>
        <taxon>Cucurbitales</taxon>
        <taxon>Cucurbitaceae</taxon>
        <taxon>Momordiceae</taxon>
        <taxon>Momordica</taxon>
    </lineage>
</organism>
<reference evidence="10" key="1">
    <citation type="submission" date="2025-08" db="UniProtKB">
        <authorList>
            <consortium name="RefSeq"/>
        </authorList>
    </citation>
    <scope>IDENTIFICATION</scope>
    <source>
        <strain evidence="10">OHB3-1</strain>
    </source>
</reference>
<dbReference type="GO" id="GO:0005739">
    <property type="term" value="C:mitochondrion"/>
    <property type="evidence" value="ECO:0007669"/>
    <property type="project" value="TreeGrafter"/>
</dbReference>
<evidence type="ECO:0000256" key="7">
    <source>
        <dbReference type="ARBA" id="ARBA00041867"/>
    </source>
</evidence>
<dbReference type="GeneID" id="111010602"/>
<accession>A0A6J1CEW9</accession>
<name>A0A6J1CEW9_MOMCH</name>
<gene>
    <name evidence="10" type="primary">LOC111010602</name>
</gene>
<dbReference type="GO" id="GO:0032259">
    <property type="term" value="P:methylation"/>
    <property type="evidence" value="ECO:0007669"/>
    <property type="project" value="UniProtKB-KW"/>
</dbReference>
<dbReference type="Proteomes" id="UP000504603">
    <property type="component" value="Unplaced"/>
</dbReference>
<dbReference type="GO" id="GO:0016279">
    <property type="term" value="F:protein-lysine N-methyltransferase activity"/>
    <property type="evidence" value="ECO:0007669"/>
    <property type="project" value="TreeGrafter"/>
</dbReference>
<dbReference type="Gene3D" id="3.40.50.150">
    <property type="entry name" value="Vaccinia Virus protein VP39"/>
    <property type="match status" value="1"/>
</dbReference>
<dbReference type="SUPFAM" id="SSF53335">
    <property type="entry name" value="S-adenosyl-L-methionine-dependent methyltransferases"/>
    <property type="match status" value="1"/>
</dbReference>
<dbReference type="OrthoDB" id="419617at2759"/>
<dbReference type="InterPro" id="IPR004498">
    <property type="entry name" value="Ribosomal_PrmA_MeTrfase"/>
</dbReference>
<evidence type="ECO:0000256" key="8">
    <source>
        <dbReference type="ARBA" id="ARBA00042266"/>
    </source>
</evidence>
<dbReference type="PANTHER" id="PTHR43648:SF1">
    <property type="entry name" value="ELECTRON TRANSFER FLAVOPROTEIN BETA SUBUNIT LYSINE METHYLTRANSFERASE"/>
    <property type="match status" value="1"/>
</dbReference>
<dbReference type="KEGG" id="mcha:111010602"/>
<dbReference type="InterPro" id="IPR050078">
    <property type="entry name" value="Ribosomal_L11_MeTrfase_PrmA"/>
</dbReference>